<dbReference type="AlphaFoldDB" id="A0A2K9NPU4"/>
<accession>A0A2K9NPU4</accession>
<keyword evidence="2" id="KW-1185">Reference proteome</keyword>
<reference evidence="1 2" key="1">
    <citation type="submission" date="2018-01" db="EMBL/GenBank/DDBJ databases">
        <title>Complete genome sequence of Bacteriovorax stolpii DSM12778.</title>
        <authorList>
            <person name="Tang B."/>
            <person name="Chang J."/>
        </authorList>
    </citation>
    <scope>NUCLEOTIDE SEQUENCE [LARGE SCALE GENOMIC DNA]</scope>
    <source>
        <strain evidence="1 2">DSM 12778</strain>
    </source>
</reference>
<proteinExistence type="predicted"/>
<evidence type="ECO:0000313" key="2">
    <source>
        <dbReference type="Proteomes" id="UP000235584"/>
    </source>
</evidence>
<evidence type="ECO:0000313" key="1">
    <source>
        <dbReference type="EMBL" id="AUN97540.1"/>
    </source>
</evidence>
<dbReference type="EMBL" id="CP025704">
    <property type="protein sequence ID" value="AUN97540.1"/>
    <property type="molecule type" value="Genomic_DNA"/>
</dbReference>
<sequence length="416" mass="47306">MKFTLSALILTLSFATFNAKAAVWEDTQSWSLEYEQKYIDWVSSIAVREKMFTDKNSPYYGVNTDCADTAYAFRAIFAFENKLPFAITNPSGSREPSKTLNNRTNKFDYAGPENKRVVALITEIGDSVGTENLTRFDTFPMAIKSITPGSLFTYKMKARFGKFIRHTYNIKGINPVGTFDVIYSTQANHEKKGDLLRRRDREFENLPNDPWGFRKFRWPEHIGKDLSAIPAELGPSTEQYTLASQMDTRTFFKYVAKSLATTTETSGDRLNRLFKAVCQESQARIEYVNEALEFLKQTNNACMDYQKFDAFSTPARDGALKEMYLNLKQAFVDAKTQNSGDPQILAFADYIFNKKGAVQAELQAACPINYRAGMTIDIGALWSRMDAGRLSSHPNDIVTVRWGEVTSPLTKCKRWY</sequence>
<name>A0A2K9NPU4_BACTC</name>
<dbReference type="OrthoDB" id="5288260at2"/>
<protein>
    <submittedName>
        <fullName evidence="1">Uncharacterized protein</fullName>
    </submittedName>
</protein>
<dbReference type="KEGG" id="bsto:C0V70_05315"/>
<gene>
    <name evidence="1" type="ORF">C0V70_05315</name>
</gene>
<dbReference type="RefSeq" id="WP_102242835.1">
    <property type="nucleotide sequence ID" value="NZ_CP025704.1"/>
</dbReference>
<organism evidence="1 2">
    <name type="scientific">Bacteriovorax stolpii</name>
    <name type="common">Bdellovibrio stolpii</name>
    <dbReference type="NCBI Taxonomy" id="960"/>
    <lineage>
        <taxon>Bacteria</taxon>
        <taxon>Pseudomonadati</taxon>
        <taxon>Bdellovibrionota</taxon>
        <taxon>Bacteriovoracia</taxon>
        <taxon>Bacteriovoracales</taxon>
        <taxon>Bacteriovoracaceae</taxon>
        <taxon>Bacteriovorax</taxon>
    </lineage>
</organism>
<dbReference type="Proteomes" id="UP000235584">
    <property type="component" value="Chromosome"/>
</dbReference>